<dbReference type="GO" id="GO:0006811">
    <property type="term" value="P:monoatomic ion transport"/>
    <property type="evidence" value="ECO:0007669"/>
    <property type="project" value="UniProtKB-KW"/>
</dbReference>
<dbReference type="Pfam" id="PF01389">
    <property type="entry name" value="OmpA_membrane"/>
    <property type="match status" value="1"/>
</dbReference>
<evidence type="ECO:0000256" key="13">
    <source>
        <dbReference type="SAM" id="SignalP"/>
    </source>
</evidence>
<dbReference type="PANTHER" id="PTHR30329">
    <property type="entry name" value="STATOR ELEMENT OF FLAGELLAR MOTOR COMPLEX"/>
    <property type="match status" value="1"/>
</dbReference>
<evidence type="ECO:0000256" key="9">
    <source>
        <dbReference type="ARBA" id="ARBA00023157"/>
    </source>
</evidence>
<keyword evidence="5" id="KW-0812">Transmembrane</keyword>
<dbReference type="InterPro" id="IPR050330">
    <property type="entry name" value="Bact_OuterMem_StrucFunc"/>
</dbReference>
<dbReference type="InterPro" id="IPR002368">
    <property type="entry name" value="OmpA"/>
</dbReference>
<comment type="caution">
    <text evidence="15">The sequence shown here is derived from an EMBL/GenBank/DDBJ whole genome shotgun (WGS) entry which is preliminary data.</text>
</comment>
<dbReference type="Pfam" id="PF00691">
    <property type="entry name" value="OmpA"/>
    <property type="match status" value="1"/>
</dbReference>
<dbReference type="SUPFAM" id="SSF103088">
    <property type="entry name" value="OmpA-like"/>
    <property type="match status" value="1"/>
</dbReference>
<evidence type="ECO:0000256" key="2">
    <source>
        <dbReference type="ARBA" id="ARBA00005710"/>
    </source>
</evidence>
<dbReference type="PROSITE" id="PS51123">
    <property type="entry name" value="OMPA_2"/>
    <property type="match status" value="1"/>
</dbReference>
<feature type="domain" description="OmpA-like" evidence="14">
    <location>
        <begin position="239"/>
        <end position="366"/>
    </location>
</feature>
<comment type="subcellular location">
    <subcellularLocation>
        <location evidence="1">Cell outer membrane</location>
        <topology evidence="1">Multi-pass membrane protein</topology>
    </subcellularLocation>
</comment>
<accession>A0A2P5SYW7</accession>
<evidence type="ECO:0000256" key="8">
    <source>
        <dbReference type="ARBA" id="ARBA00023136"/>
    </source>
</evidence>
<keyword evidence="6" id="KW-0406">Ion transport</keyword>
<dbReference type="PANTHER" id="PTHR30329:SF21">
    <property type="entry name" value="LIPOPROTEIN YIAD-RELATED"/>
    <property type="match status" value="1"/>
</dbReference>
<protein>
    <recommendedName>
        <fullName evidence="11">Outer membrane protein A</fullName>
    </recommendedName>
</protein>
<dbReference type="InterPro" id="IPR011250">
    <property type="entry name" value="OMP/PagP_B-barrel"/>
</dbReference>
<dbReference type="InterPro" id="IPR036737">
    <property type="entry name" value="OmpA-like_sf"/>
</dbReference>
<evidence type="ECO:0000256" key="10">
    <source>
        <dbReference type="ARBA" id="ARBA00023237"/>
    </source>
</evidence>
<dbReference type="Proteomes" id="UP000296034">
    <property type="component" value="Unassembled WGS sequence"/>
</dbReference>
<evidence type="ECO:0000256" key="12">
    <source>
        <dbReference type="PROSITE-ProRule" id="PRU00473"/>
    </source>
</evidence>
<keyword evidence="9" id="KW-1015">Disulfide bond</keyword>
<dbReference type="InterPro" id="IPR006664">
    <property type="entry name" value="OMP_bac"/>
</dbReference>
<evidence type="ECO:0000259" key="14">
    <source>
        <dbReference type="PROSITE" id="PS51123"/>
    </source>
</evidence>
<dbReference type="PRINTS" id="PR01021">
    <property type="entry name" value="OMPADOMAIN"/>
</dbReference>
<feature type="chain" id="PRO_5015130716" description="Outer membrane protein A" evidence="13">
    <location>
        <begin position="41"/>
        <end position="375"/>
    </location>
</feature>
<feature type="signal peptide" evidence="13">
    <location>
        <begin position="1"/>
        <end position="40"/>
    </location>
</feature>
<keyword evidence="10" id="KW-0998">Cell outer membrane</keyword>
<dbReference type="GO" id="GO:0015288">
    <property type="term" value="F:porin activity"/>
    <property type="evidence" value="ECO:0007669"/>
    <property type="project" value="UniProtKB-KW"/>
</dbReference>
<keyword evidence="4" id="KW-1134">Transmembrane beta strand</keyword>
<proteinExistence type="inferred from homology"/>
<dbReference type="AlphaFoldDB" id="A0A2P5SYW7"/>
<evidence type="ECO:0000313" key="16">
    <source>
        <dbReference type="Proteomes" id="UP000296034"/>
    </source>
</evidence>
<evidence type="ECO:0000256" key="1">
    <source>
        <dbReference type="ARBA" id="ARBA00004571"/>
    </source>
</evidence>
<gene>
    <name evidence="15" type="ORF">CRV11_01175</name>
</gene>
<dbReference type="GO" id="GO:0009279">
    <property type="term" value="C:cell outer membrane"/>
    <property type="evidence" value="ECO:0007669"/>
    <property type="project" value="UniProtKB-SubCell"/>
</dbReference>
<dbReference type="EMBL" id="PDKS01000001">
    <property type="protein sequence ID" value="PPI87526.1"/>
    <property type="molecule type" value="Genomic_DNA"/>
</dbReference>
<evidence type="ECO:0000256" key="11">
    <source>
        <dbReference type="ARBA" id="ARBA00029539"/>
    </source>
</evidence>
<dbReference type="Gene3D" id="2.40.160.20">
    <property type="match status" value="1"/>
</dbReference>
<sequence length="375" mass="42362">MLTSSLFLVLNNNEVTRYKMKKIVTIFAVFLAGFSSIVQAASQKNTWYVGGKIGWSKYYRANDHDYTYASNDGPTRTNSFGKDMFVGYQINSKLATELGFDVLGKIKYNGDKIYGKYRAYDLQLGAKLSYPLTDKLDLYTRLGGLIWYSRVKQFTVENFNRMYDYDAGIAAFIAAGVEYTANDNMGIRVDYQFINTVGDKNTVGTQPANSFLTVGLSYKFGQAPYVEKVHINKHPSDDDSVDIFNLKADVLFDFDKFTLKKEGKNTLDLLYDKLKCPDQKHEIIVIGFTDKIGSNSYNQKLSTKRAQSVLNYLVMKGIPSSNIVIDGKGKSNHITENSCNNIKDRKVLINCLAPDRRVEIKITSTKNIINNQIES</sequence>
<organism evidence="15 16">
    <name type="scientific">Candidatus Pantoea edessiphila</name>
    <dbReference type="NCBI Taxonomy" id="2044610"/>
    <lineage>
        <taxon>Bacteria</taxon>
        <taxon>Pseudomonadati</taxon>
        <taxon>Pseudomonadota</taxon>
        <taxon>Gammaproteobacteria</taxon>
        <taxon>Enterobacterales</taxon>
        <taxon>Erwiniaceae</taxon>
        <taxon>Pantoea</taxon>
    </lineage>
</organism>
<comment type="similarity">
    <text evidence="2">Belongs to the outer membrane OOP (TC 1.B.6) superfamily. OmpA family.</text>
</comment>
<evidence type="ECO:0000256" key="3">
    <source>
        <dbReference type="ARBA" id="ARBA00022448"/>
    </source>
</evidence>
<evidence type="ECO:0000313" key="15">
    <source>
        <dbReference type="EMBL" id="PPI87526.1"/>
    </source>
</evidence>
<keyword evidence="8 12" id="KW-0472">Membrane</keyword>
<keyword evidence="7" id="KW-0626">Porin</keyword>
<dbReference type="InterPro" id="IPR006665">
    <property type="entry name" value="OmpA-like"/>
</dbReference>
<name>A0A2P5SYW7_9GAMM</name>
<dbReference type="Gene3D" id="3.30.1330.60">
    <property type="entry name" value="OmpA-like domain"/>
    <property type="match status" value="1"/>
</dbReference>
<reference evidence="15 16" key="1">
    <citation type="journal article" date="2018" name="Genome Biol. Evol.">
        <title>Cladogenesis and Genomic Streamlining in Extracellular Endosymbionts of Tropical Stink Bugs.</title>
        <authorList>
            <person name="Otero-Bravo A."/>
            <person name="Goffredi S."/>
            <person name="Sabree Z.L."/>
        </authorList>
    </citation>
    <scope>NUCLEOTIDE SEQUENCE [LARGE SCALE GENOMIC DNA]</scope>
    <source>
        <strain evidence="15 16">SoET</strain>
    </source>
</reference>
<evidence type="ECO:0000256" key="7">
    <source>
        <dbReference type="ARBA" id="ARBA00023114"/>
    </source>
</evidence>
<evidence type="ECO:0000256" key="5">
    <source>
        <dbReference type="ARBA" id="ARBA00022692"/>
    </source>
</evidence>
<dbReference type="SUPFAM" id="SSF56925">
    <property type="entry name" value="OMPA-like"/>
    <property type="match status" value="1"/>
</dbReference>
<dbReference type="PRINTS" id="PR01022">
    <property type="entry name" value="OUTRMMBRANEA"/>
</dbReference>
<keyword evidence="3" id="KW-0813">Transport</keyword>
<dbReference type="CDD" id="cd07185">
    <property type="entry name" value="OmpA_C-like"/>
    <property type="match status" value="1"/>
</dbReference>
<dbReference type="NCBIfam" id="NF008071">
    <property type="entry name" value="PRK10808.1"/>
    <property type="match status" value="1"/>
</dbReference>
<evidence type="ECO:0000256" key="4">
    <source>
        <dbReference type="ARBA" id="ARBA00022452"/>
    </source>
</evidence>
<keyword evidence="13" id="KW-0732">Signal</keyword>
<evidence type="ECO:0000256" key="6">
    <source>
        <dbReference type="ARBA" id="ARBA00023065"/>
    </source>
</evidence>
<dbReference type="GO" id="GO:0046930">
    <property type="term" value="C:pore complex"/>
    <property type="evidence" value="ECO:0007669"/>
    <property type="project" value="UniProtKB-KW"/>
</dbReference>
<dbReference type="InterPro" id="IPR000498">
    <property type="entry name" value="OmpA-like_TM_dom"/>
</dbReference>